<dbReference type="GO" id="GO:0000976">
    <property type="term" value="F:transcription cis-regulatory region binding"/>
    <property type="evidence" value="ECO:0007669"/>
    <property type="project" value="TreeGrafter"/>
</dbReference>
<name>K0KFD1_WICCF</name>
<feature type="region of interest" description="Disordered" evidence="4">
    <location>
        <begin position="1"/>
        <end position="44"/>
    </location>
</feature>
<comment type="caution">
    <text evidence="6">The sequence shown here is derived from an EMBL/GenBank/DDBJ whole genome shotgun (WGS) entry which is preliminary data.</text>
</comment>
<dbReference type="Gene3D" id="2.60.120.920">
    <property type="match status" value="1"/>
</dbReference>
<evidence type="ECO:0000256" key="2">
    <source>
        <dbReference type="ARBA" id="ARBA00023242"/>
    </source>
</evidence>
<dbReference type="Proteomes" id="UP000009328">
    <property type="component" value="Unassembled WGS sequence"/>
</dbReference>
<dbReference type="EMBL" id="CAIF01000027">
    <property type="protein sequence ID" value="CCH41651.1"/>
    <property type="molecule type" value="Genomic_DNA"/>
</dbReference>
<dbReference type="InParanoid" id="K0KFD1"/>
<dbReference type="InterPro" id="IPR003877">
    <property type="entry name" value="SPRY_dom"/>
</dbReference>
<feature type="compositionally biased region" description="Polar residues" evidence="4">
    <location>
        <begin position="28"/>
        <end position="44"/>
    </location>
</feature>
<dbReference type="InterPro" id="IPR037353">
    <property type="entry name" value="ASH2"/>
</dbReference>
<dbReference type="AlphaFoldDB" id="K0KFD1"/>
<evidence type="ECO:0000313" key="7">
    <source>
        <dbReference type="Proteomes" id="UP000009328"/>
    </source>
</evidence>
<dbReference type="SUPFAM" id="SSF49899">
    <property type="entry name" value="Concanavalin A-like lectins/glucanases"/>
    <property type="match status" value="1"/>
</dbReference>
<evidence type="ECO:0000259" key="5">
    <source>
        <dbReference type="PROSITE" id="PS50188"/>
    </source>
</evidence>
<dbReference type="PANTHER" id="PTHR10598:SF0">
    <property type="entry name" value="SET1_ASH2 HISTONE METHYLTRANSFERASE COMPLEX SUBUNIT ASH2"/>
    <property type="match status" value="1"/>
</dbReference>
<reference evidence="6 7" key="1">
    <citation type="journal article" date="2012" name="Eukaryot. Cell">
        <title>Draft genome sequence of Wickerhamomyces ciferrii NRRL Y-1031 F-60-10.</title>
        <authorList>
            <person name="Schneider J."/>
            <person name="Andrea H."/>
            <person name="Blom J."/>
            <person name="Jaenicke S."/>
            <person name="Ruckert C."/>
            <person name="Schorsch C."/>
            <person name="Szczepanowski R."/>
            <person name="Farwick M."/>
            <person name="Goesmann A."/>
            <person name="Puhler A."/>
            <person name="Schaffer S."/>
            <person name="Tauch A."/>
            <person name="Kohler T."/>
            <person name="Brinkrolf K."/>
        </authorList>
    </citation>
    <scope>NUCLEOTIDE SEQUENCE [LARGE SCALE GENOMIC DNA]</scope>
    <source>
        <strain evidence="7">ATCC 14091 / BCRC 22168 / CBS 111 / JCM 3599 / NBRC 0793 / NRRL Y-1031 F-60-10</strain>
    </source>
</reference>
<accession>K0KFD1</accession>
<evidence type="ECO:0000313" key="6">
    <source>
        <dbReference type="EMBL" id="CCH41651.1"/>
    </source>
</evidence>
<organism evidence="6 7">
    <name type="scientific">Wickerhamomyces ciferrii (strain ATCC 14091 / BCRC 22168 / CBS 111 / JCM 3599 / NBRC 0793 / NRRL Y-1031 F-60-10)</name>
    <name type="common">Yeast</name>
    <name type="synonym">Pichia ciferrii</name>
    <dbReference type="NCBI Taxonomy" id="1206466"/>
    <lineage>
        <taxon>Eukaryota</taxon>
        <taxon>Fungi</taxon>
        <taxon>Dikarya</taxon>
        <taxon>Ascomycota</taxon>
        <taxon>Saccharomycotina</taxon>
        <taxon>Saccharomycetes</taxon>
        <taxon>Phaffomycetales</taxon>
        <taxon>Wickerhamomycetaceae</taxon>
        <taxon>Wickerhamomyces</taxon>
    </lineage>
</organism>
<protein>
    <submittedName>
        <fullName evidence="6">Set1 complex component</fullName>
    </submittedName>
</protein>
<dbReference type="PANTHER" id="PTHR10598">
    <property type="entry name" value="SET1/ASH2 HISTONE METHYLTRANSFERASE COMPLEX SUBUNIT ASH2"/>
    <property type="match status" value="1"/>
</dbReference>
<gene>
    <name evidence="6" type="ORF">BN7_1192</name>
</gene>
<feature type="domain" description="B30.2/SPRY" evidence="5">
    <location>
        <begin position="104"/>
        <end position="296"/>
    </location>
</feature>
<comment type="subcellular location">
    <subcellularLocation>
        <location evidence="1">Nucleus</location>
    </subcellularLocation>
</comment>
<dbReference type="Pfam" id="PF00622">
    <property type="entry name" value="SPRY"/>
    <property type="match status" value="1"/>
</dbReference>
<dbReference type="InterPro" id="IPR043136">
    <property type="entry name" value="B30.2/SPRY_sf"/>
</dbReference>
<dbReference type="PROSITE" id="PS50188">
    <property type="entry name" value="B302_SPRY"/>
    <property type="match status" value="1"/>
</dbReference>
<dbReference type="GO" id="GO:0048188">
    <property type="term" value="C:Set1C/COMPASS complex"/>
    <property type="evidence" value="ECO:0007669"/>
    <property type="project" value="InterPro"/>
</dbReference>
<comment type="similarity">
    <text evidence="3">Belongs to the cclA family.</text>
</comment>
<keyword evidence="7" id="KW-1185">Reference proteome</keyword>
<dbReference type="STRING" id="1206466.K0KFD1"/>
<dbReference type="HOGENOM" id="CLU_014420_4_0_1"/>
<dbReference type="FunCoup" id="K0KFD1">
    <property type="interactions" value="108"/>
</dbReference>
<proteinExistence type="inferred from homology"/>
<dbReference type="eggNOG" id="KOG2626">
    <property type="taxonomic scope" value="Eukaryota"/>
</dbReference>
<dbReference type="CDD" id="cd12872">
    <property type="entry name" value="SPRY_Ash2"/>
    <property type="match status" value="1"/>
</dbReference>
<evidence type="ECO:0000256" key="1">
    <source>
        <dbReference type="ARBA" id="ARBA00004123"/>
    </source>
</evidence>
<keyword evidence="2" id="KW-0539">Nucleus</keyword>
<evidence type="ECO:0000256" key="3">
    <source>
        <dbReference type="ARBA" id="ARBA00038149"/>
    </source>
</evidence>
<evidence type="ECO:0000256" key="4">
    <source>
        <dbReference type="SAM" id="MobiDB-lite"/>
    </source>
</evidence>
<dbReference type="InterPro" id="IPR001870">
    <property type="entry name" value="B30.2/SPRY"/>
</dbReference>
<sequence length="410" mass="46919">MTSEEPVIPQKRSIEDDKEEKDEKHVYQTRSTTTTSIPNNQQDQSITKRKNIIINKYKPIISYKPIDFEKFNAPLSRASFNPEFHNIEDVPFNTRRGFQYSPCRPNPILPVLKFSSSDLPPYTLSLSYFDRANGTALSEDYNSVITDRGWLSARTNTPIQEGKVYFEFNIINSNETSHVRIGIGRREASIEGPIGFDAYGYGLRDKTGQKLHLSRPLNFMKEGFKSGDVIGMLVELPSVEFQDVIRDQIAIRYRNRLYFEKFDYGPTSKMEHLLNPVTVFGEKAIPDLNPFKPDSLPGSNIKVYKNGEFIGTAFEDLYAFLPPYSEQKNNINKLNNNGTLGYYPTISVFKGGIAQINPGPEFKFKPQDLDSDVKEFHQLYNEKIADDIVWDIIDEMEAEEIQLAIDTSNQ</sequence>
<dbReference type="InterPro" id="IPR013320">
    <property type="entry name" value="ConA-like_dom_sf"/>
</dbReference>
<dbReference type="SMART" id="SM00449">
    <property type="entry name" value="SPRY"/>
    <property type="match status" value="1"/>
</dbReference>